<evidence type="ECO:0000313" key="8">
    <source>
        <dbReference type="Proteomes" id="UP001151532"/>
    </source>
</evidence>
<dbReference type="PANTHER" id="PTHR11062">
    <property type="entry name" value="EXOSTOSIN HEPARAN SULFATE GLYCOSYLTRANSFERASE -RELATED"/>
    <property type="match status" value="1"/>
</dbReference>
<reference evidence="7" key="1">
    <citation type="submission" date="2022-11" db="EMBL/GenBank/DDBJ databases">
        <authorList>
            <person name="Hyden B.L."/>
            <person name="Feng K."/>
            <person name="Yates T."/>
            <person name="Jawdy S."/>
            <person name="Smart L.B."/>
            <person name="Muchero W."/>
        </authorList>
    </citation>
    <scope>NUCLEOTIDE SEQUENCE</scope>
    <source>
        <tissue evidence="7">Shoot tip</tissue>
    </source>
</reference>
<evidence type="ECO:0000313" key="7">
    <source>
        <dbReference type="EMBL" id="KAJ6680640.1"/>
    </source>
</evidence>
<feature type="domain" description="Exostosin GT47" evidence="6">
    <location>
        <begin position="117"/>
        <end position="237"/>
    </location>
</feature>
<dbReference type="InterPro" id="IPR040911">
    <property type="entry name" value="Exostosin_GT47"/>
</dbReference>
<comment type="subcellular location">
    <subcellularLocation>
        <location evidence="1">Golgi apparatus membrane</location>
        <topology evidence="1">Single-pass type II membrane protein</topology>
    </subcellularLocation>
</comment>
<comment type="caution">
    <text evidence="7">The sequence shown here is derived from an EMBL/GenBank/DDBJ whole genome shotgun (WGS) entry which is preliminary data.</text>
</comment>
<dbReference type="InterPro" id="IPR004263">
    <property type="entry name" value="Exostosin"/>
</dbReference>
<comment type="similarity">
    <text evidence="2">Belongs to the glycosyltransferase 47 family.</text>
</comment>
<keyword evidence="3" id="KW-0808">Transferase</keyword>
<dbReference type="Proteomes" id="UP001151532">
    <property type="component" value="Chromosome 14"/>
</dbReference>
<evidence type="ECO:0000256" key="1">
    <source>
        <dbReference type="ARBA" id="ARBA00004323"/>
    </source>
</evidence>
<dbReference type="OrthoDB" id="1924787at2759"/>
<dbReference type="AlphaFoldDB" id="A0A9Q0SKQ3"/>
<evidence type="ECO:0000256" key="5">
    <source>
        <dbReference type="ARBA" id="ARBA00023034"/>
    </source>
</evidence>
<keyword evidence="4" id="KW-0812">Transmembrane</keyword>
<organism evidence="7 8">
    <name type="scientific">Salix purpurea</name>
    <name type="common">Purple osier willow</name>
    <dbReference type="NCBI Taxonomy" id="77065"/>
    <lineage>
        <taxon>Eukaryota</taxon>
        <taxon>Viridiplantae</taxon>
        <taxon>Streptophyta</taxon>
        <taxon>Embryophyta</taxon>
        <taxon>Tracheophyta</taxon>
        <taxon>Spermatophyta</taxon>
        <taxon>Magnoliopsida</taxon>
        <taxon>eudicotyledons</taxon>
        <taxon>Gunneridae</taxon>
        <taxon>Pentapetalae</taxon>
        <taxon>rosids</taxon>
        <taxon>fabids</taxon>
        <taxon>Malpighiales</taxon>
        <taxon>Salicaceae</taxon>
        <taxon>Saliceae</taxon>
        <taxon>Salix</taxon>
    </lineage>
</organism>
<dbReference type="Pfam" id="PF03016">
    <property type="entry name" value="Exostosin_GT47"/>
    <property type="match status" value="1"/>
</dbReference>
<evidence type="ECO:0000256" key="2">
    <source>
        <dbReference type="ARBA" id="ARBA00010271"/>
    </source>
</evidence>
<keyword evidence="4" id="KW-0735">Signal-anchor</keyword>
<dbReference type="EMBL" id="JAPFFK010000020">
    <property type="protein sequence ID" value="KAJ6680640.1"/>
    <property type="molecule type" value="Genomic_DNA"/>
</dbReference>
<evidence type="ECO:0000256" key="3">
    <source>
        <dbReference type="ARBA" id="ARBA00022676"/>
    </source>
</evidence>
<protein>
    <submittedName>
        <fullName evidence="7">EXOSTOSIN FAMILY PROTEIN</fullName>
    </submittedName>
</protein>
<proteinExistence type="inferred from homology"/>
<gene>
    <name evidence="7" type="ORF">OIU79_020186</name>
</gene>
<name>A0A9Q0SKQ3_SALPP</name>
<dbReference type="PANTHER" id="PTHR11062:SF217">
    <property type="entry name" value="EXOSTOSIN FAMILY PROTEIN"/>
    <property type="match status" value="1"/>
</dbReference>
<accession>A0A9Q0SKQ3</accession>
<sequence>MEGVFLSLMETNTKFRTSNPDEAHVYFLPFSVVMIIEHLFHPVIRDKAVLKRTVSDYVRIISHKGLMLLGMFVNSTTIPSGSYATQTPQKDASFQSEERCIISGDQSENRGDHGLTGGSPPSNRTVLAFFAGKMHGKLRPALFQHWMGKDEDVQVYETLPQGISYHEMMKKSRYCICPSGHEVASPRIAEAIYAECVPVLISQHYIFPFSDVLDWDSFTVQVPVTEIPDLKNILEAIPEDQYSRMQERVKQVQRHFLVNNPPERYDVFHMIIHSIWLRRLNVRFQFCKIKMLNKSSK</sequence>
<dbReference type="GO" id="GO:0016757">
    <property type="term" value="F:glycosyltransferase activity"/>
    <property type="evidence" value="ECO:0007669"/>
    <property type="project" value="UniProtKB-KW"/>
</dbReference>
<evidence type="ECO:0000259" key="6">
    <source>
        <dbReference type="Pfam" id="PF03016"/>
    </source>
</evidence>
<evidence type="ECO:0000256" key="4">
    <source>
        <dbReference type="ARBA" id="ARBA00022968"/>
    </source>
</evidence>
<keyword evidence="8" id="KW-1185">Reference proteome</keyword>
<keyword evidence="3" id="KW-0328">Glycosyltransferase</keyword>
<dbReference type="GO" id="GO:0000139">
    <property type="term" value="C:Golgi membrane"/>
    <property type="evidence" value="ECO:0007669"/>
    <property type="project" value="UniProtKB-SubCell"/>
</dbReference>
<keyword evidence="5" id="KW-0333">Golgi apparatus</keyword>
<reference evidence="7" key="2">
    <citation type="journal article" date="2023" name="Int. J. Mol. Sci.">
        <title>De Novo Assembly and Annotation of 11 Diverse Shrub Willow (Salix) Genomes Reveals Novel Gene Organization in Sex-Linked Regions.</title>
        <authorList>
            <person name="Hyden B."/>
            <person name="Feng K."/>
            <person name="Yates T.B."/>
            <person name="Jawdy S."/>
            <person name="Cereghino C."/>
            <person name="Smart L.B."/>
            <person name="Muchero W."/>
        </authorList>
    </citation>
    <scope>NUCLEOTIDE SEQUENCE</scope>
    <source>
        <tissue evidence="7">Shoot tip</tissue>
    </source>
</reference>